<dbReference type="InterPro" id="IPR036390">
    <property type="entry name" value="WH_DNA-bd_sf"/>
</dbReference>
<dbReference type="InterPro" id="IPR051081">
    <property type="entry name" value="HTH_MetalResp_TranReg"/>
</dbReference>
<keyword evidence="2" id="KW-0238">DNA-binding</keyword>
<evidence type="ECO:0000313" key="6">
    <source>
        <dbReference type="Proteomes" id="UP000070498"/>
    </source>
</evidence>
<dbReference type="SMART" id="SM00418">
    <property type="entry name" value="HTH_ARSR"/>
    <property type="match status" value="1"/>
</dbReference>
<comment type="caution">
    <text evidence="5">The sequence shown here is derived from an EMBL/GenBank/DDBJ whole genome shotgun (WGS) entry which is preliminary data.</text>
</comment>
<keyword evidence="6" id="KW-1185">Reference proteome</keyword>
<protein>
    <recommendedName>
        <fullName evidence="4">HTH arsR-type domain-containing protein</fullName>
    </recommendedName>
</protein>
<dbReference type="InterPro" id="IPR001845">
    <property type="entry name" value="HTH_ArsR_DNA-bd_dom"/>
</dbReference>
<organism evidence="5 6">
    <name type="scientific">Agrobacterium bohemicum</name>
    <dbReference type="NCBI Taxonomy" id="2052828"/>
    <lineage>
        <taxon>Bacteria</taxon>
        <taxon>Pseudomonadati</taxon>
        <taxon>Pseudomonadota</taxon>
        <taxon>Alphaproteobacteria</taxon>
        <taxon>Hyphomicrobiales</taxon>
        <taxon>Rhizobiaceae</taxon>
        <taxon>Rhizobium/Agrobacterium group</taxon>
        <taxon>Agrobacterium</taxon>
    </lineage>
</organism>
<dbReference type="PANTHER" id="PTHR33154:SF28">
    <property type="entry name" value="HTH-TYPE TRANSCRIPTIONAL REGULATOR YGAV-RELATED"/>
    <property type="match status" value="1"/>
</dbReference>
<dbReference type="EMBL" id="LNUW01000007">
    <property type="protein sequence ID" value="KXG87271.1"/>
    <property type="molecule type" value="Genomic_DNA"/>
</dbReference>
<dbReference type="NCBIfam" id="NF033788">
    <property type="entry name" value="HTH_metalloreg"/>
    <property type="match status" value="1"/>
</dbReference>
<dbReference type="PRINTS" id="PR00778">
    <property type="entry name" value="HTHARSR"/>
</dbReference>
<dbReference type="AlphaFoldDB" id="A0A135P770"/>
<dbReference type="PANTHER" id="PTHR33154">
    <property type="entry name" value="TRANSCRIPTIONAL REGULATOR, ARSR FAMILY"/>
    <property type="match status" value="1"/>
</dbReference>
<evidence type="ECO:0000259" key="4">
    <source>
        <dbReference type="PROSITE" id="PS50987"/>
    </source>
</evidence>
<name>A0A135P770_9HYPH</name>
<dbReference type="Gene3D" id="1.10.10.10">
    <property type="entry name" value="Winged helix-like DNA-binding domain superfamily/Winged helix DNA-binding domain"/>
    <property type="match status" value="1"/>
</dbReference>
<proteinExistence type="predicted"/>
<dbReference type="SUPFAM" id="SSF46785">
    <property type="entry name" value="Winged helix' DNA-binding domain"/>
    <property type="match status" value="1"/>
</dbReference>
<evidence type="ECO:0000256" key="1">
    <source>
        <dbReference type="ARBA" id="ARBA00023015"/>
    </source>
</evidence>
<keyword evidence="1" id="KW-0805">Transcription regulation</keyword>
<dbReference type="InterPro" id="IPR036388">
    <property type="entry name" value="WH-like_DNA-bd_sf"/>
</dbReference>
<accession>A0A135P770</accession>
<dbReference type="InterPro" id="IPR011991">
    <property type="entry name" value="ArsR-like_HTH"/>
</dbReference>
<dbReference type="PROSITE" id="PS50987">
    <property type="entry name" value="HTH_ARSR_2"/>
    <property type="match status" value="1"/>
</dbReference>
<dbReference type="GO" id="GO:0003677">
    <property type="term" value="F:DNA binding"/>
    <property type="evidence" value="ECO:0007669"/>
    <property type="project" value="UniProtKB-KW"/>
</dbReference>
<dbReference type="CDD" id="cd00090">
    <property type="entry name" value="HTH_ARSR"/>
    <property type="match status" value="1"/>
</dbReference>
<dbReference type="GO" id="GO:0003700">
    <property type="term" value="F:DNA-binding transcription factor activity"/>
    <property type="evidence" value="ECO:0007669"/>
    <property type="project" value="InterPro"/>
</dbReference>
<gene>
    <name evidence="5" type="ORF">ATO67_19880</name>
</gene>
<dbReference type="Pfam" id="PF01022">
    <property type="entry name" value="HTH_5"/>
    <property type="match status" value="1"/>
</dbReference>
<evidence type="ECO:0000256" key="2">
    <source>
        <dbReference type="ARBA" id="ARBA00023125"/>
    </source>
</evidence>
<dbReference type="Proteomes" id="UP000070498">
    <property type="component" value="Unassembled WGS sequence"/>
</dbReference>
<sequence>MEPDGMYSNASKARLLNNLSNAVRLELLSTLSKNEMSVGELCSKIGMSQSAVSQHLAKLRSDGLVNTRRDAQTIYYRCANPGVQRVLNLLDEIFSPEFSAENTYVFKGSNKA</sequence>
<evidence type="ECO:0000256" key="3">
    <source>
        <dbReference type="ARBA" id="ARBA00023163"/>
    </source>
</evidence>
<feature type="domain" description="HTH arsR-type" evidence="4">
    <location>
        <begin position="4"/>
        <end position="101"/>
    </location>
</feature>
<reference evidence="5 6" key="1">
    <citation type="submission" date="2015-11" db="EMBL/GenBank/DDBJ databases">
        <title>Draft genome sequence of Agrobacterium sp. R89-1.</title>
        <authorList>
            <person name="Zahradnik J."/>
            <person name="Kyslikova E."/>
            <person name="Palyzova A."/>
            <person name="Kyslik P."/>
        </authorList>
    </citation>
    <scope>NUCLEOTIDE SEQUENCE [LARGE SCALE GENOMIC DNA]</scope>
    <source>
        <strain evidence="5 6">R89-1</strain>
    </source>
</reference>
<evidence type="ECO:0000313" key="5">
    <source>
        <dbReference type="EMBL" id="KXG87271.1"/>
    </source>
</evidence>
<keyword evidence="3" id="KW-0804">Transcription</keyword>